<dbReference type="InterPro" id="IPR012675">
    <property type="entry name" value="Beta-grasp_dom_sf"/>
</dbReference>
<dbReference type="Gene3D" id="3.10.20.30">
    <property type="match status" value="1"/>
</dbReference>
<name>A0AAU6W573_9GAMM</name>
<sequence>MNYFTIKIVNKKTIVYKRNILLLSILKKNNISISYQCKSGYCGACRIQIIEGNVTYPINQPIAALFKKNEIFPCCCIPNGNIIIQI</sequence>
<dbReference type="PROSITE" id="PS00197">
    <property type="entry name" value="2FE2S_FER_1"/>
    <property type="match status" value="1"/>
</dbReference>
<gene>
    <name evidence="2" type="primary">yfaE</name>
    <name evidence="2" type="ORF">RJT31_00895</name>
</gene>
<dbReference type="InterPro" id="IPR036010">
    <property type="entry name" value="2Fe-2S_ferredoxin-like_sf"/>
</dbReference>
<organism evidence="2">
    <name type="scientific">Buchnera aphidicola</name>
    <name type="common">Aphis aurantii</name>
    <dbReference type="NCBI Taxonomy" id="1470492"/>
    <lineage>
        <taxon>Bacteria</taxon>
        <taxon>Pseudomonadati</taxon>
        <taxon>Pseudomonadota</taxon>
        <taxon>Gammaproteobacteria</taxon>
        <taxon>Enterobacterales</taxon>
        <taxon>Erwiniaceae</taxon>
        <taxon>Buchnera</taxon>
    </lineage>
</organism>
<dbReference type="GO" id="GO:0051537">
    <property type="term" value="F:2 iron, 2 sulfur cluster binding"/>
    <property type="evidence" value="ECO:0007669"/>
    <property type="project" value="InterPro"/>
</dbReference>
<dbReference type="Pfam" id="PF00111">
    <property type="entry name" value="Fer2"/>
    <property type="match status" value="1"/>
</dbReference>
<accession>A0AAU6W573</accession>
<dbReference type="PROSITE" id="PS51085">
    <property type="entry name" value="2FE2S_FER_2"/>
    <property type="match status" value="1"/>
</dbReference>
<proteinExistence type="predicted"/>
<evidence type="ECO:0000313" key="2">
    <source>
        <dbReference type="EMBL" id="XAJ81032.1"/>
    </source>
</evidence>
<protein>
    <submittedName>
        <fullName evidence="2">Class I ribonucleotide reductase maintenance protein YfaE</fullName>
    </submittedName>
</protein>
<dbReference type="CDD" id="cd00207">
    <property type="entry name" value="fer2"/>
    <property type="match status" value="1"/>
</dbReference>
<reference evidence="2" key="1">
    <citation type="submission" date="2024-06" db="EMBL/GenBank/DDBJ databases">
        <title>Unveiling Genomic Reduction in Obligate Endosymbionts Buchnera of Aphids: Insights from Phylogenomic Comparative Analysis with Novel Genome Data and Co-obligate Endosymbionts.</title>
        <authorList>
            <person name="Lu C."/>
            <person name="Zou T."/>
            <person name="Liu Q."/>
            <person name="Huang X."/>
        </authorList>
    </citation>
    <scope>NUCLEOTIDE SEQUENCE</scope>
    <source>
        <strain evidence="2">Aphau13</strain>
    </source>
</reference>
<dbReference type="RefSeq" id="WP_343154409.1">
    <property type="nucleotide sequence ID" value="NZ_CP135018.1"/>
</dbReference>
<dbReference type="EMBL" id="CP135018">
    <property type="protein sequence ID" value="XAJ81032.1"/>
    <property type="molecule type" value="Genomic_DNA"/>
</dbReference>
<dbReference type="InterPro" id="IPR001041">
    <property type="entry name" value="2Fe-2S_ferredoxin-type"/>
</dbReference>
<dbReference type="NCBIfam" id="NF007985">
    <property type="entry name" value="PRK10713.1"/>
    <property type="match status" value="1"/>
</dbReference>
<dbReference type="AlphaFoldDB" id="A0AAU6W573"/>
<feature type="domain" description="2Fe-2S ferredoxin-type" evidence="1">
    <location>
        <begin position="4"/>
        <end position="86"/>
    </location>
</feature>
<dbReference type="InterPro" id="IPR006058">
    <property type="entry name" value="2Fe2S_fd_BS"/>
</dbReference>
<evidence type="ECO:0000259" key="1">
    <source>
        <dbReference type="PROSITE" id="PS51085"/>
    </source>
</evidence>
<dbReference type="SUPFAM" id="SSF54292">
    <property type="entry name" value="2Fe-2S ferredoxin-like"/>
    <property type="match status" value="1"/>
</dbReference>